<dbReference type="InterPro" id="IPR051201">
    <property type="entry name" value="Chloro_Bact_Ser_Proteases"/>
</dbReference>
<feature type="domain" description="PDZ" evidence="5">
    <location>
        <begin position="397"/>
        <end position="474"/>
    </location>
</feature>
<organism evidence="6 7">
    <name type="scientific">Parvimonas micra ATCC 33270</name>
    <dbReference type="NCBI Taxonomy" id="411465"/>
    <lineage>
        <taxon>Bacteria</taxon>
        <taxon>Bacillati</taxon>
        <taxon>Bacillota</taxon>
        <taxon>Tissierellia</taxon>
        <taxon>Tissierellales</taxon>
        <taxon>Peptoniphilaceae</taxon>
        <taxon>Parvimonas</taxon>
    </lineage>
</organism>
<feature type="compositionally biased region" description="Acidic residues" evidence="3">
    <location>
        <begin position="520"/>
        <end position="538"/>
    </location>
</feature>
<dbReference type="Gene3D" id="2.40.10.120">
    <property type="match status" value="1"/>
</dbReference>
<dbReference type="EMBL" id="ABEE02000016">
    <property type="protein sequence ID" value="EDP24112.1"/>
    <property type="molecule type" value="Genomic_DNA"/>
</dbReference>
<dbReference type="HOGENOM" id="CLU_020120_0_0_9"/>
<keyword evidence="4" id="KW-1133">Transmembrane helix</keyword>
<keyword evidence="4" id="KW-0472">Membrane</keyword>
<gene>
    <name evidence="6" type="ORF">PEPMIC_00691</name>
</gene>
<dbReference type="AlphaFoldDB" id="A8SKI4"/>
<dbReference type="eggNOG" id="COG0265">
    <property type="taxonomic scope" value="Bacteria"/>
</dbReference>
<feature type="transmembrane region" description="Helical" evidence="4">
    <location>
        <begin position="125"/>
        <end position="147"/>
    </location>
</feature>
<protein>
    <submittedName>
        <fullName evidence="6">Trypsin</fullName>
    </submittedName>
</protein>
<dbReference type="InterPro" id="IPR009003">
    <property type="entry name" value="Peptidase_S1_PA"/>
</dbReference>
<dbReference type="PROSITE" id="PS50106">
    <property type="entry name" value="PDZ"/>
    <property type="match status" value="1"/>
</dbReference>
<dbReference type="Pfam" id="PF13365">
    <property type="entry name" value="Trypsin_2"/>
    <property type="match status" value="1"/>
</dbReference>
<evidence type="ECO:0000256" key="2">
    <source>
        <dbReference type="ARBA" id="ARBA00022801"/>
    </source>
</evidence>
<accession>A8SKI4</accession>
<dbReference type="PANTHER" id="PTHR43343">
    <property type="entry name" value="PEPTIDASE S12"/>
    <property type="match status" value="1"/>
</dbReference>
<dbReference type="Pfam" id="PF13180">
    <property type="entry name" value="PDZ_2"/>
    <property type="match status" value="1"/>
</dbReference>
<evidence type="ECO:0000259" key="5">
    <source>
        <dbReference type="PROSITE" id="PS50106"/>
    </source>
</evidence>
<dbReference type="Gene3D" id="2.30.42.10">
    <property type="match status" value="1"/>
</dbReference>
<dbReference type="Proteomes" id="UP000003162">
    <property type="component" value="Unassembled WGS sequence"/>
</dbReference>
<dbReference type="RefSeq" id="WP_004832577.1">
    <property type="nucleotide sequence ID" value="NZ_DS483517.1"/>
</dbReference>
<dbReference type="InterPro" id="IPR001940">
    <property type="entry name" value="Peptidase_S1C"/>
</dbReference>
<dbReference type="GO" id="GO:0004252">
    <property type="term" value="F:serine-type endopeptidase activity"/>
    <property type="evidence" value="ECO:0007669"/>
    <property type="project" value="InterPro"/>
</dbReference>
<evidence type="ECO:0000256" key="4">
    <source>
        <dbReference type="SAM" id="Phobius"/>
    </source>
</evidence>
<dbReference type="SMART" id="SM00228">
    <property type="entry name" value="PDZ"/>
    <property type="match status" value="1"/>
</dbReference>
<dbReference type="InterPro" id="IPR001478">
    <property type="entry name" value="PDZ"/>
</dbReference>
<feature type="region of interest" description="Disordered" evidence="3">
    <location>
        <begin position="1"/>
        <end position="57"/>
    </location>
</feature>
<keyword evidence="1" id="KW-0645">Protease</keyword>
<keyword evidence="2" id="KW-0378">Hydrolase</keyword>
<reference evidence="6 7" key="2">
    <citation type="submission" date="2007-09" db="EMBL/GenBank/DDBJ databases">
        <authorList>
            <person name="Fulton L."/>
            <person name="Clifton S."/>
            <person name="Fulton B."/>
            <person name="Xu J."/>
            <person name="Minx P."/>
            <person name="Pepin K.H."/>
            <person name="Johnson M."/>
            <person name="Thiruvilangam P."/>
            <person name="Bhonagiri V."/>
            <person name="Nash W.E."/>
            <person name="Mardis E.R."/>
            <person name="Wilson R.K."/>
        </authorList>
    </citation>
    <scope>NUCLEOTIDE SEQUENCE [LARGE SCALE GENOMIC DNA]</scope>
    <source>
        <strain evidence="6 7">ATCC 33270</strain>
    </source>
</reference>
<dbReference type="SUPFAM" id="SSF50156">
    <property type="entry name" value="PDZ domain-like"/>
    <property type="match status" value="1"/>
</dbReference>
<name>A8SKI4_9FIRM</name>
<evidence type="ECO:0000256" key="3">
    <source>
        <dbReference type="SAM" id="MobiDB-lite"/>
    </source>
</evidence>
<sequence length="538" mass="59103">MDDKRDNIFEENENNIKNEEHIEETSKNTEDEMKETSDRESMKETQKLFNNENIDEMKETVDEDFGGDYGEHIEEPYDHSIEQEIYNEPYMEDSKAKDKEFESYVDGIVQKEFEKRRKGNRLKSVSKFLLAIVLASSISIAGTSAYLKSNSGKSLLNQSSTDKGATTTTINTSDKPNVEKAVAQKSMQSVVGITTVGVSEDMFSTQKQTKGLGSGVIVSKEGYILTNNHVVDPSKTKSVTVILSDGTKRKAKVLWSDKTLDLAVIKIDPKGLDLKPVEFGDSSQVSIGDKAIAIGNPLGINLKSTLTSGYISGKDRVITLQDGSTMEGLFQTDAAINPGNSGGGLFNDKGQLIGINTAKAGNSDGIGFAIPSNLAKPILEQIIKNGKFESVSLGIRGIDVSRYNVLGQEKLPIDSGVYIHEILSGSPAESAGLKPKDIITKVGDTKVTSNSTLKAALLNYKIGDKVKIEVYRDGKTTTIEVTFSQFDLNKAENKANQNQNNFNPNRNRNRNRNNDNYDRNEDDFDGNNDDNDNNDNNN</sequence>
<feature type="region of interest" description="Disordered" evidence="3">
    <location>
        <begin position="490"/>
        <end position="538"/>
    </location>
</feature>
<keyword evidence="4" id="KW-0812">Transmembrane</keyword>
<feature type="compositionally biased region" description="Basic and acidic residues" evidence="3">
    <location>
        <begin position="1"/>
        <end position="46"/>
    </location>
</feature>
<dbReference type="PANTHER" id="PTHR43343:SF3">
    <property type="entry name" value="PROTEASE DO-LIKE 8, CHLOROPLASTIC"/>
    <property type="match status" value="1"/>
</dbReference>
<dbReference type="PRINTS" id="PR00834">
    <property type="entry name" value="PROTEASES2C"/>
</dbReference>
<dbReference type="SUPFAM" id="SSF50494">
    <property type="entry name" value="Trypsin-like serine proteases"/>
    <property type="match status" value="1"/>
</dbReference>
<dbReference type="GO" id="GO:0006508">
    <property type="term" value="P:proteolysis"/>
    <property type="evidence" value="ECO:0007669"/>
    <property type="project" value="UniProtKB-KW"/>
</dbReference>
<evidence type="ECO:0000313" key="6">
    <source>
        <dbReference type="EMBL" id="EDP24112.1"/>
    </source>
</evidence>
<reference evidence="6 7" key="1">
    <citation type="submission" date="2007-09" db="EMBL/GenBank/DDBJ databases">
        <title>Draft genome sequence of Peptostreptococcus micros (ATCC 33270).</title>
        <authorList>
            <person name="Sudarsanam P."/>
            <person name="Ley R."/>
            <person name="Guruge J."/>
            <person name="Turnbaugh P.J."/>
            <person name="Mahowald M."/>
            <person name="Liep D."/>
            <person name="Gordon J."/>
        </authorList>
    </citation>
    <scope>NUCLEOTIDE SEQUENCE [LARGE SCALE GENOMIC DNA]</scope>
    <source>
        <strain evidence="6 7">ATCC 33270</strain>
    </source>
</reference>
<proteinExistence type="predicted"/>
<comment type="caution">
    <text evidence="6">The sequence shown here is derived from an EMBL/GenBank/DDBJ whole genome shotgun (WGS) entry which is preliminary data.</text>
</comment>
<evidence type="ECO:0000256" key="1">
    <source>
        <dbReference type="ARBA" id="ARBA00022670"/>
    </source>
</evidence>
<evidence type="ECO:0000313" key="7">
    <source>
        <dbReference type="Proteomes" id="UP000003162"/>
    </source>
</evidence>
<dbReference type="InterPro" id="IPR036034">
    <property type="entry name" value="PDZ_sf"/>
</dbReference>
<dbReference type="GeneID" id="93384948"/>
<feature type="compositionally biased region" description="Low complexity" evidence="3">
    <location>
        <begin position="494"/>
        <end position="506"/>
    </location>
</feature>